<dbReference type="EMBL" id="CYYK01000002">
    <property type="protein sequence ID" value="CUN54187.1"/>
    <property type="molecule type" value="Genomic_DNA"/>
</dbReference>
<protein>
    <submittedName>
        <fullName evidence="3">Capsular glucan synthase</fullName>
        <ecNumber evidence="3">2.4.1.21</ecNumber>
    </submittedName>
    <submittedName>
        <fullName evidence="4">Glycosyltransferase</fullName>
    </submittedName>
</protein>
<dbReference type="OMA" id="DYKRPKW"/>
<dbReference type="Proteomes" id="UP000461276">
    <property type="component" value="Unassembled WGS sequence"/>
</dbReference>
<dbReference type="PANTHER" id="PTHR46401:SF8">
    <property type="entry name" value="BLL6006 PROTEIN"/>
    <property type="match status" value="1"/>
</dbReference>
<gene>
    <name evidence="3" type="primary">glgA</name>
    <name evidence="3" type="ORF">ERS852380_00543</name>
    <name evidence="4" type="ORF">GKD67_00560</name>
</gene>
<keyword evidence="4" id="KW-0808">Transferase</keyword>
<evidence type="ECO:0000313" key="3">
    <source>
        <dbReference type="EMBL" id="CUN54187.1"/>
    </source>
</evidence>
<comment type="caution">
    <text evidence="4">The sequence shown here is derived from an EMBL/GenBank/DDBJ whole genome shotgun (WGS) entry which is preliminary data.</text>
</comment>
<feature type="domain" description="Glycosyl transferase family 1" evidence="1">
    <location>
        <begin position="182"/>
        <end position="330"/>
    </location>
</feature>
<evidence type="ECO:0000313" key="4">
    <source>
        <dbReference type="EMBL" id="MRY91757.1"/>
    </source>
</evidence>
<evidence type="ECO:0000313" key="6">
    <source>
        <dbReference type="Proteomes" id="UP000461276"/>
    </source>
</evidence>
<dbReference type="InterPro" id="IPR001296">
    <property type="entry name" value="Glyco_trans_1"/>
</dbReference>
<accession>A0A173XTD4</accession>
<reference evidence="3 5" key="1">
    <citation type="submission" date="2015-09" db="EMBL/GenBank/DDBJ databases">
        <authorList>
            <consortium name="Pathogen Informatics"/>
        </authorList>
    </citation>
    <scope>NUCLEOTIDE SEQUENCE [LARGE SCALE GENOMIC DNA]</scope>
    <source>
        <strain evidence="3 5">2789STDY5608822</strain>
    </source>
</reference>
<organism evidence="4 6">
    <name type="scientific">Parabacteroides distasonis</name>
    <dbReference type="NCBI Taxonomy" id="823"/>
    <lineage>
        <taxon>Bacteria</taxon>
        <taxon>Pseudomonadati</taxon>
        <taxon>Bacteroidota</taxon>
        <taxon>Bacteroidia</taxon>
        <taxon>Bacteroidales</taxon>
        <taxon>Tannerellaceae</taxon>
        <taxon>Parabacteroides</taxon>
    </lineage>
</organism>
<dbReference type="AlphaFoldDB" id="A0A173XTD4"/>
<name>A0A173XTD4_PARDI</name>
<dbReference type="GO" id="GO:0009011">
    <property type="term" value="F:alpha-1,4-glucan glucosyltransferase (ADP-glucose donor) activity"/>
    <property type="evidence" value="ECO:0007669"/>
    <property type="project" value="UniProtKB-EC"/>
</dbReference>
<dbReference type="CDD" id="cd03801">
    <property type="entry name" value="GT4_PimA-like"/>
    <property type="match status" value="1"/>
</dbReference>
<dbReference type="Gene3D" id="3.40.50.2000">
    <property type="entry name" value="Glycogen Phosphorylase B"/>
    <property type="match status" value="2"/>
</dbReference>
<dbReference type="EMBL" id="WKMY01000001">
    <property type="protein sequence ID" value="MRY91757.1"/>
    <property type="molecule type" value="Genomic_DNA"/>
</dbReference>
<evidence type="ECO:0000259" key="2">
    <source>
        <dbReference type="Pfam" id="PF13439"/>
    </source>
</evidence>
<dbReference type="InterPro" id="IPR028098">
    <property type="entry name" value="Glyco_trans_4-like_N"/>
</dbReference>
<sequence length="359" mass="41485">MKNVYVFGTRGFPNVQGGVEKHCEQLYPELTSKYNISIFRRIPFLKKNAEKVYKGIRFIDLPSTRIKGFEPFFHSFLCTIYCIIKRPDIVHIHNIGPGMFIPLLKLAGLKVVLTYHSANYEHKKWNYISRKILKFSEWIAVNGSTAVIFVNKKQMCLFNDKIQRKSTYIPNGVYRKQLATRTDYIEKLGLQPQKYILAVGRITQEKGFDYLIDSYVQSLPHDFKLVLAGGVDHNSSYSSEISERAQKQNVIMPGYVDGEFLRQLYSHARLFVLPSYNEGFPLVLLEAMSYHLPILASDIPANKLLELNPGDYFKTGDALDLSKHIKQKLAQEFTRVDYPLDEYTWQNVSDKVTTIFDKI</sequence>
<dbReference type="Pfam" id="PF00534">
    <property type="entry name" value="Glycos_transf_1"/>
    <property type="match status" value="1"/>
</dbReference>
<dbReference type="Pfam" id="PF13439">
    <property type="entry name" value="Glyco_transf_4"/>
    <property type="match status" value="1"/>
</dbReference>
<dbReference type="RefSeq" id="WP_011966468.1">
    <property type="nucleotide sequence ID" value="NZ_CABMKT010000002.1"/>
</dbReference>
<dbReference type="EC" id="2.4.1.21" evidence="3"/>
<evidence type="ECO:0000259" key="1">
    <source>
        <dbReference type="Pfam" id="PF00534"/>
    </source>
</evidence>
<evidence type="ECO:0000313" key="5">
    <source>
        <dbReference type="Proteomes" id="UP000095455"/>
    </source>
</evidence>
<proteinExistence type="predicted"/>
<dbReference type="SUPFAM" id="SSF53756">
    <property type="entry name" value="UDP-Glycosyltransferase/glycogen phosphorylase"/>
    <property type="match status" value="1"/>
</dbReference>
<feature type="domain" description="Glycosyltransferase subfamily 4-like N-terminal" evidence="2">
    <location>
        <begin position="17"/>
        <end position="173"/>
    </location>
</feature>
<keyword evidence="3" id="KW-0328">Glycosyltransferase</keyword>
<reference evidence="4 6" key="2">
    <citation type="journal article" date="2019" name="Nat. Med.">
        <title>A library of human gut bacterial isolates paired with longitudinal multiomics data enables mechanistic microbiome research.</title>
        <authorList>
            <person name="Poyet M."/>
            <person name="Groussin M."/>
            <person name="Gibbons S.M."/>
            <person name="Avila-Pacheco J."/>
            <person name="Jiang X."/>
            <person name="Kearney S.M."/>
            <person name="Perrotta A.R."/>
            <person name="Berdy B."/>
            <person name="Zhao S."/>
            <person name="Lieberman T.D."/>
            <person name="Swanson P.K."/>
            <person name="Smith M."/>
            <person name="Roesemann S."/>
            <person name="Alexander J.E."/>
            <person name="Rich S.A."/>
            <person name="Livny J."/>
            <person name="Vlamakis H."/>
            <person name="Clish C."/>
            <person name="Bullock K."/>
            <person name="Deik A."/>
            <person name="Scott J."/>
            <person name="Pierce K.A."/>
            <person name="Xavier R.J."/>
            <person name="Alm E.J."/>
        </authorList>
    </citation>
    <scope>NUCLEOTIDE SEQUENCE [LARGE SCALE GENOMIC DNA]</scope>
    <source>
        <strain evidence="4 6">BIOML-A9</strain>
    </source>
</reference>
<dbReference type="PANTHER" id="PTHR46401">
    <property type="entry name" value="GLYCOSYLTRANSFERASE WBBK-RELATED"/>
    <property type="match status" value="1"/>
</dbReference>
<dbReference type="Proteomes" id="UP000095455">
    <property type="component" value="Unassembled WGS sequence"/>
</dbReference>